<evidence type="ECO:0000259" key="1">
    <source>
        <dbReference type="Pfam" id="PF14343"/>
    </source>
</evidence>
<accession>A0ABY4RPD4</accession>
<evidence type="ECO:0000313" key="2">
    <source>
        <dbReference type="EMBL" id="UQZ83197.1"/>
    </source>
</evidence>
<protein>
    <recommendedName>
        <fullName evidence="1">PrcB C-terminal domain-containing protein</fullName>
    </recommendedName>
</protein>
<organism evidence="2 3">
    <name type="scientific">Paenibacillus konkukensis</name>
    <dbReference type="NCBI Taxonomy" id="2020716"/>
    <lineage>
        <taxon>Bacteria</taxon>
        <taxon>Bacillati</taxon>
        <taxon>Bacillota</taxon>
        <taxon>Bacilli</taxon>
        <taxon>Bacillales</taxon>
        <taxon>Paenibacillaceae</taxon>
        <taxon>Paenibacillus</taxon>
    </lineage>
</organism>
<feature type="domain" description="PrcB C-terminal" evidence="1">
    <location>
        <begin position="56"/>
        <end position="98"/>
    </location>
</feature>
<sequence length="123" mass="13733">MFALFSLFLYSCSGPYEVVSFQSAANNPELQNKLNIAIETLGDQQGVGQFNVNDRTFILMTSGVKNSGGYTIKIVSFEEKNNEITIAVKEQPPETANTLPVRENPKLLISIKKTSYPIRLKWS</sequence>
<dbReference type="EMBL" id="CP027059">
    <property type="protein sequence ID" value="UQZ83197.1"/>
    <property type="molecule type" value="Genomic_DNA"/>
</dbReference>
<dbReference type="Pfam" id="PF14343">
    <property type="entry name" value="PrcB_C"/>
    <property type="match status" value="1"/>
</dbReference>
<gene>
    <name evidence="2" type="ORF">SK3146_02358</name>
</gene>
<reference evidence="2" key="2">
    <citation type="journal article" date="2021" name="J Anim Sci Technol">
        <title>Complete genome sequence of Paenibacillus konkukensis sp. nov. SK3146 as a potential probiotic strain.</title>
        <authorList>
            <person name="Jung H.I."/>
            <person name="Park S."/>
            <person name="Niu K.M."/>
            <person name="Lee S.W."/>
            <person name="Kothari D."/>
            <person name="Yi K.J."/>
            <person name="Kim S.K."/>
        </authorList>
    </citation>
    <scope>NUCLEOTIDE SEQUENCE</scope>
    <source>
        <strain evidence="2">SK3146</strain>
    </source>
</reference>
<name>A0ABY4RPD4_9BACL</name>
<dbReference type="Proteomes" id="UP001057134">
    <property type="component" value="Chromosome"/>
</dbReference>
<dbReference type="InterPro" id="IPR025748">
    <property type="entry name" value="PrcB_C_dom"/>
</dbReference>
<evidence type="ECO:0000313" key="3">
    <source>
        <dbReference type="Proteomes" id="UP001057134"/>
    </source>
</evidence>
<keyword evidence="3" id="KW-1185">Reference proteome</keyword>
<proteinExistence type="predicted"/>
<reference evidence="2" key="1">
    <citation type="submission" date="2018-02" db="EMBL/GenBank/DDBJ databases">
        <authorList>
            <person name="Kim S.-K."/>
            <person name="Jung H.-I."/>
            <person name="Lee S.-W."/>
        </authorList>
    </citation>
    <scope>NUCLEOTIDE SEQUENCE</scope>
    <source>
        <strain evidence="2">SK3146</strain>
    </source>
</reference>